<feature type="binding site" evidence="7">
    <location>
        <position position="117"/>
    </location>
    <ligand>
        <name>L-glutamine</name>
        <dbReference type="ChEBI" id="CHEBI:58359"/>
    </ligand>
</feature>
<sequence length="538" mass="59983">MKTSIALFQMNSVLGDFEGNKNKILSFCLSHKDCDIVVTPELSLCGYPPEDLIFHKSFILSCFETAQQLVESSKEFPNIHLLVGLPVQEGEKIFNEAFLIKNGQLLGRYKKRNLPNYGVFDERRYFTAGKNSEPLVFDVKGTRFGVNICEDIWHAEAPELAKKAGSEVLLILNASPFEKYKREQRIECVEKNVCAQGMDAVYVNACGAQDEIIFDGFSFTRTKDGKGREVSGFEAASMLAEAEHGELLEASSFEISQGIADLYSGLVLSFKSYIENNSFKGVVLGLSGGIDSALVLKIAVDAVGADKVEAVMMPSQFTSDMSKTDAAELASRLGVKYSVISVEPMYMAFENALKEEFKGYGRDLTEENLQARIRAVILMAISNKKGLMLASTGNKSEMAVGYSTLYGDLAGGFSVIKDVYKTEVYAICHWINKVSPNPVFPENILTRAPSAELRENQKDQDSLPDYPTLDAVLKLYLEEKKSLQEIMQQGFDEETAKKIIRMVKRAEYKRRQGPIGPKMTGMAFGRDWRYPITNKFEE</sequence>
<evidence type="ECO:0000256" key="3">
    <source>
        <dbReference type="ARBA" id="ARBA00022598"/>
    </source>
</evidence>
<dbReference type="Proteomes" id="UP000214610">
    <property type="component" value="Unassembled WGS sequence"/>
</dbReference>
<feature type="binding site" evidence="7">
    <location>
        <position position="181"/>
    </location>
    <ligand>
        <name>L-glutamine</name>
        <dbReference type="ChEBI" id="CHEBI:58359"/>
    </ligand>
</feature>
<dbReference type="GeneID" id="78363129"/>
<dbReference type="AlphaFoldDB" id="A0A227KQZ3"/>
<evidence type="ECO:0000256" key="5">
    <source>
        <dbReference type="ARBA" id="ARBA00022840"/>
    </source>
</evidence>
<feature type="binding site" evidence="7">
    <location>
        <position position="392"/>
    </location>
    <ligand>
        <name>ATP</name>
        <dbReference type="ChEBI" id="CHEBI:30616"/>
    </ligand>
</feature>
<evidence type="ECO:0000313" key="11">
    <source>
        <dbReference type="EMBL" id="OXE50939.1"/>
    </source>
</evidence>
<dbReference type="CDD" id="cd00553">
    <property type="entry name" value="NAD_synthase"/>
    <property type="match status" value="1"/>
</dbReference>
<dbReference type="Gene3D" id="3.60.110.10">
    <property type="entry name" value="Carbon-nitrogen hydrolase"/>
    <property type="match status" value="1"/>
</dbReference>
<evidence type="ECO:0000256" key="4">
    <source>
        <dbReference type="ARBA" id="ARBA00022741"/>
    </source>
</evidence>
<dbReference type="UniPathway" id="UPA00253">
    <property type="reaction ID" value="UER00334"/>
</dbReference>
<dbReference type="FunFam" id="3.40.50.620:FF:000106">
    <property type="entry name" value="Glutamine-dependent NAD(+) synthetase"/>
    <property type="match status" value="1"/>
</dbReference>
<dbReference type="SUPFAM" id="SSF56317">
    <property type="entry name" value="Carbon-nitrogen hydrolase"/>
    <property type="match status" value="1"/>
</dbReference>
<dbReference type="PANTHER" id="PTHR23090">
    <property type="entry name" value="NH 3 /GLUTAMINE-DEPENDENT NAD + SYNTHETASE"/>
    <property type="match status" value="1"/>
</dbReference>
<dbReference type="GO" id="GO:0009435">
    <property type="term" value="P:NAD+ biosynthetic process"/>
    <property type="evidence" value="ECO:0007669"/>
    <property type="project" value="UniProtKB-UniRule"/>
</dbReference>
<comment type="catalytic activity">
    <reaction evidence="7 8">
        <text>deamido-NAD(+) + L-glutamine + ATP + H2O = L-glutamate + AMP + diphosphate + NAD(+) + H(+)</text>
        <dbReference type="Rhea" id="RHEA:24384"/>
        <dbReference type="ChEBI" id="CHEBI:15377"/>
        <dbReference type="ChEBI" id="CHEBI:15378"/>
        <dbReference type="ChEBI" id="CHEBI:29985"/>
        <dbReference type="ChEBI" id="CHEBI:30616"/>
        <dbReference type="ChEBI" id="CHEBI:33019"/>
        <dbReference type="ChEBI" id="CHEBI:57540"/>
        <dbReference type="ChEBI" id="CHEBI:58359"/>
        <dbReference type="ChEBI" id="CHEBI:58437"/>
        <dbReference type="ChEBI" id="CHEBI:456215"/>
        <dbReference type="EC" id="6.3.5.1"/>
    </reaction>
</comment>
<comment type="similarity">
    <text evidence="2 7 8">In the C-terminal section; belongs to the NAD synthetase family.</text>
</comment>
<feature type="domain" description="CN hydrolase" evidence="10">
    <location>
        <begin position="3"/>
        <end position="264"/>
    </location>
</feature>
<dbReference type="RefSeq" id="WP_066590875.1">
    <property type="nucleotide sequence ID" value="NZ_CAJTBZ010000023.1"/>
</dbReference>
<feature type="binding site" evidence="7">
    <location>
        <position position="397"/>
    </location>
    <ligand>
        <name>deamido-NAD(+)</name>
        <dbReference type="ChEBI" id="CHEBI:58437"/>
        <note>ligand shared between two neighboring subunits</note>
    </ligand>
</feature>
<dbReference type="InterPro" id="IPR003010">
    <property type="entry name" value="C-N_Hydrolase"/>
</dbReference>
<proteinExistence type="inferred from homology"/>
<organism evidence="11 12">
    <name type="scientific">Turicimonas muris</name>
    <dbReference type="NCBI Taxonomy" id="1796652"/>
    <lineage>
        <taxon>Bacteria</taxon>
        <taxon>Pseudomonadati</taxon>
        <taxon>Pseudomonadota</taxon>
        <taxon>Betaproteobacteria</taxon>
        <taxon>Burkholderiales</taxon>
        <taxon>Sutterellaceae</taxon>
        <taxon>Turicimonas</taxon>
    </lineage>
</organism>
<name>A0A227KQZ3_9BURK</name>
<evidence type="ECO:0000256" key="6">
    <source>
        <dbReference type="ARBA" id="ARBA00023027"/>
    </source>
</evidence>
<dbReference type="InterPro" id="IPR014729">
    <property type="entry name" value="Rossmann-like_a/b/a_fold"/>
</dbReference>
<feature type="active site" description="For glutaminase activity" evidence="7">
    <location>
        <position position="111"/>
    </location>
</feature>
<evidence type="ECO:0000256" key="9">
    <source>
        <dbReference type="RuleBase" id="RU003811"/>
    </source>
</evidence>
<comment type="caution">
    <text evidence="7">Lacks conserved residue(s) required for the propagation of feature annotation.</text>
</comment>
<comment type="function">
    <text evidence="7">Catalyzes the ATP-dependent amidation of deamido-NAD to form NAD. Uses L-glutamine as a nitrogen source.</text>
</comment>
<dbReference type="NCBIfam" id="NF010588">
    <property type="entry name" value="PRK13981.1"/>
    <property type="match status" value="1"/>
</dbReference>
<evidence type="ECO:0000256" key="1">
    <source>
        <dbReference type="ARBA" id="ARBA00005188"/>
    </source>
</evidence>
<keyword evidence="6 7" id="KW-0520">NAD</keyword>
<dbReference type="GO" id="GO:0008795">
    <property type="term" value="F:NAD+ synthase activity"/>
    <property type="evidence" value="ECO:0007669"/>
    <property type="project" value="UniProtKB-UniRule"/>
</dbReference>
<dbReference type="InterPro" id="IPR022310">
    <property type="entry name" value="NAD/GMP_synthase"/>
</dbReference>
<dbReference type="EMBL" id="NHMP01000001">
    <property type="protein sequence ID" value="OXE50939.1"/>
    <property type="molecule type" value="Genomic_DNA"/>
</dbReference>
<evidence type="ECO:0000256" key="7">
    <source>
        <dbReference type="HAMAP-Rule" id="MF_02090"/>
    </source>
</evidence>
<dbReference type="GO" id="GO:0004359">
    <property type="term" value="F:glutaminase activity"/>
    <property type="evidence" value="ECO:0007669"/>
    <property type="project" value="InterPro"/>
</dbReference>
<dbReference type="Gene3D" id="3.40.50.620">
    <property type="entry name" value="HUPs"/>
    <property type="match status" value="1"/>
</dbReference>
<dbReference type="InterPro" id="IPR014445">
    <property type="entry name" value="Gln-dep_NAD_synthase"/>
</dbReference>
<evidence type="ECO:0000259" key="10">
    <source>
        <dbReference type="PROSITE" id="PS50263"/>
    </source>
</evidence>
<comment type="similarity">
    <text evidence="9">Belongs to the NAD synthetase family.</text>
</comment>
<accession>A0A227KQZ3</accession>
<protein>
    <recommendedName>
        <fullName evidence="7 8">Glutamine-dependent NAD(+) synthetase</fullName>
        <ecNumber evidence="7 8">6.3.5.1</ecNumber>
    </recommendedName>
    <alternativeName>
        <fullName evidence="7 8">NAD(+) synthase [glutamine-hydrolyzing]</fullName>
    </alternativeName>
</protein>
<feature type="active site" description="Proton acceptor; for glutaminase activity" evidence="7">
    <location>
        <position position="41"/>
    </location>
</feature>
<dbReference type="Pfam" id="PF00795">
    <property type="entry name" value="CN_hydrolase"/>
    <property type="match status" value="1"/>
</dbReference>
<feature type="binding site" evidence="7">
    <location>
        <position position="368"/>
    </location>
    <ligand>
        <name>deamido-NAD(+)</name>
        <dbReference type="ChEBI" id="CHEBI:58437"/>
        <note>ligand shared between two neighboring subunits</note>
    </ligand>
</feature>
<feature type="binding site" evidence="7">
    <location>
        <begin position="285"/>
        <end position="292"/>
    </location>
    <ligand>
        <name>ATP</name>
        <dbReference type="ChEBI" id="CHEBI:30616"/>
    </ligand>
</feature>
<evidence type="ECO:0000256" key="8">
    <source>
        <dbReference type="PIRNR" id="PIRNR006630"/>
    </source>
</evidence>
<keyword evidence="5 7" id="KW-0067">ATP-binding</keyword>
<feature type="binding site" evidence="7">
    <location>
        <position position="175"/>
    </location>
    <ligand>
        <name>L-glutamine</name>
        <dbReference type="ChEBI" id="CHEBI:58359"/>
    </ligand>
</feature>
<feature type="binding site" evidence="7">
    <location>
        <position position="509"/>
    </location>
    <ligand>
        <name>deamido-NAD(+)</name>
        <dbReference type="ChEBI" id="CHEBI:58437"/>
        <note>ligand shared between two neighboring subunits</note>
    </ligand>
</feature>
<feature type="active site" description="Nucleophile; for glutaminase activity" evidence="7">
    <location>
        <position position="149"/>
    </location>
</feature>
<keyword evidence="12" id="KW-1185">Reference proteome</keyword>
<evidence type="ECO:0000256" key="2">
    <source>
        <dbReference type="ARBA" id="ARBA00007145"/>
    </source>
</evidence>
<dbReference type="InterPro" id="IPR003694">
    <property type="entry name" value="NAD_synthase"/>
</dbReference>
<keyword evidence="4 7" id="KW-0547">Nucleotide-binding</keyword>
<dbReference type="HAMAP" id="MF_02090">
    <property type="entry name" value="NadE_glutamine_dep"/>
    <property type="match status" value="1"/>
</dbReference>
<dbReference type="GO" id="GO:0005524">
    <property type="term" value="F:ATP binding"/>
    <property type="evidence" value="ECO:0007669"/>
    <property type="project" value="UniProtKB-UniRule"/>
</dbReference>
<keyword evidence="3 7" id="KW-0436">Ligase</keyword>
<comment type="pathway">
    <text evidence="1 7 8">Cofactor biosynthesis; NAD(+) biosynthesis; NAD(+) from deamido-NAD(+) (L-Gln route): step 1/1.</text>
</comment>
<dbReference type="EC" id="6.3.5.1" evidence="7 8"/>
<reference evidence="12" key="1">
    <citation type="submission" date="2017-05" db="EMBL/GenBank/DDBJ databases">
        <title>Improved OligoMM genomes.</title>
        <authorList>
            <person name="Garzetti D."/>
        </authorList>
    </citation>
    <scope>NUCLEOTIDE SEQUENCE [LARGE SCALE GENOMIC DNA]</scope>
    <source>
        <strain evidence="12">YL45</strain>
    </source>
</reference>
<dbReference type="NCBIfam" id="TIGR00552">
    <property type="entry name" value="nadE"/>
    <property type="match status" value="1"/>
</dbReference>
<dbReference type="PROSITE" id="PS50263">
    <property type="entry name" value="CN_HYDROLASE"/>
    <property type="match status" value="1"/>
</dbReference>
<dbReference type="GO" id="GO:0003952">
    <property type="term" value="F:NAD+ synthase (glutamine-hydrolyzing) activity"/>
    <property type="evidence" value="ECO:0007669"/>
    <property type="project" value="UniProtKB-UniRule"/>
</dbReference>
<dbReference type="PANTHER" id="PTHR23090:SF9">
    <property type="entry name" value="GLUTAMINE-DEPENDENT NAD(+) SYNTHETASE"/>
    <property type="match status" value="1"/>
</dbReference>
<dbReference type="PIRSF" id="PIRSF006630">
    <property type="entry name" value="NADS_GAT"/>
    <property type="match status" value="1"/>
</dbReference>
<dbReference type="GO" id="GO:0005737">
    <property type="term" value="C:cytoplasm"/>
    <property type="evidence" value="ECO:0007669"/>
    <property type="project" value="InterPro"/>
</dbReference>
<evidence type="ECO:0000313" key="12">
    <source>
        <dbReference type="Proteomes" id="UP000214610"/>
    </source>
</evidence>
<dbReference type="Pfam" id="PF02540">
    <property type="entry name" value="NAD_synthase"/>
    <property type="match status" value="1"/>
</dbReference>
<dbReference type="InterPro" id="IPR036526">
    <property type="entry name" value="C-N_Hydrolase_sf"/>
</dbReference>
<dbReference type="CDD" id="cd07570">
    <property type="entry name" value="GAT_Gln-NAD-synth"/>
    <property type="match status" value="1"/>
</dbReference>
<gene>
    <name evidence="7" type="primary">nadE</name>
    <name evidence="11" type="ORF">ADH67_01145</name>
</gene>
<comment type="caution">
    <text evidence="11">The sequence shown here is derived from an EMBL/GenBank/DDBJ whole genome shotgun (WGS) entry which is preliminary data.</text>
</comment>
<dbReference type="SUPFAM" id="SSF52402">
    <property type="entry name" value="Adenine nucleotide alpha hydrolases-like"/>
    <property type="match status" value="1"/>
</dbReference>